<dbReference type="WBParaSite" id="ES5_v2.g13874.t1">
    <property type="protein sequence ID" value="ES5_v2.g13874.t1"/>
    <property type="gene ID" value="ES5_v2.g13874"/>
</dbReference>
<proteinExistence type="predicted"/>
<evidence type="ECO:0000313" key="2">
    <source>
        <dbReference type="WBParaSite" id="ES5_v2.g13874.t1"/>
    </source>
</evidence>
<evidence type="ECO:0000313" key="1">
    <source>
        <dbReference type="Proteomes" id="UP000887579"/>
    </source>
</evidence>
<reference evidence="2" key="1">
    <citation type="submission" date="2022-11" db="UniProtKB">
        <authorList>
            <consortium name="WormBaseParasite"/>
        </authorList>
    </citation>
    <scope>IDENTIFICATION</scope>
</reference>
<protein>
    <submittedName>
        <fullName evidence="2">Protein kinase domain-containing protein</fullName>
    </submittedName>
</protein>
<dbReference type="Proteomes" id="UP000887579">
    <property type="component" value="Unplaced"/>
</dbReference>
<accession>A0AC34FAB8</accession>
<sequence length="399" mass="44792">MVRSLSALDAAQSTSANILAPTPASFKVNETPFSDSYEVGDELGSGQFAVVYKVTCRKTGAKLAAKFIKKRRYATSRRGVPRNHIEREIEVLRDVGGHENVIQLHDVYETPNDIILVLELVSGGELFDHVCAHEYLNEAEASAFIKQILLGIRHLHNRFVVHLDLKPENIMLLRRGEPRIKLIDFGLSRHIYPGIPVKDMIGTPEFVAPEVVNYEPLSPATDMWALGVVTYILLSGGSPFLGRTRDETFCNITSVNYHFSQTYFANTSQFAKDFISRLFVKDVSARATVDECLQHPWIRGPDVGINDIRVGATINLSKIHGFKVKMRWRRALEIIRICRAITRQAREEFKASKSMGYAIETKFDPVSLNFVNLAEVNTLPNLAKCDIIANTAKNSVKTF</sequence>
<organism evidence="1 2">
    <name type="scientific">Panagrolaimus sp. ES5</name>
    <dbReference type="NCBI Taxonomy" id="591445"/>
    <lineage>
        <taxon>Eukaryota</taxon>
        <taxon>Metazoa</taxon>
        <taxon>Ecdysozoa</taxon>
        <taxon>Nematoda</taxon>
        <taxon>Chromadorea</taxon>
        <taxon>Rhabditida</taxon>
        <taxon>Tylenchina</taxon>
        <taxon>Panagrolaimomorpha</taxon>
        <taxon>Panagrolaimoidea</taxon>
        <taxon>Panagrolaimidae</taxon>
        <taxon>Panagrolaimus</taxon>
    </lineage>
</organism>
<name>A0AC34FAB8_9BILA</name>